<evidence type="ECO:0000256" key="2">
    <source>
        <dbReference type="ARBA" id="ARBA00010388"/>
    </source>
</evidence>
<protein>
    <recommendedName>
        <fullName evidence="10">NADH-ubiquinone oxidoreductase subunit 4L</fullName>
    </recommendedName>
</protein>
<keyword evidence="4 7" id="KW-0812">Transmembrane</keyword>
<feature type="transmembrane region" description="Helical" evidence="7">
    <location>
        <begin position="71"/>
        <end position="95"/>
    </location>
</feature>
<dbReference type="Gene3D" id="1.10.287.3510">
    <property type="match status" value="1"/>
</dbReference>
<keyword evidence="3" id="KW-1003">Cell membrane</keyword>
<keyword evidence="9" id="KW-1185">Reference proteome</keyword>
<name>A0A2S4JMB3_9SPIO</name>
<dbReference type="AlphaFoldDB" id="A0A2S4JMB3"/>
<accession>A0A2S4JMB3</accession>
<dbReference type="EMBL" id="LPWH01000072">
    <property type="protein sequence ID" value="POR00671.1"/>
    <property type="molecule type" value="Genomic_DNA"/>
</dbReference>
<evidence type="ECO:0000256" key="4">
    <source>
        <dbReference type="ARBA" id="ARBA00022692"/>
    </source>
</evidence>
<evidence type="ECO:0000313" key="9">
    <source>
        <dbReference type="Proteomes" id="UP000237350"/>
    </source>
</evidence>
<evidence type="ECO:0000256" key="7">
    <source>
        <dbReference type="SAM" id="Phobius"/>
    </source>
</evidence>
<keyword evidence="6 7" id="KW-0472">Membrane</keyword>
<dbReference type="Proteomes" id="UP000237350">
    <property type="component" value="Unassembled WGS sequence"/>
</dbReference>
<evidence type="ECO:0008006" key="10">
    <source>
        <dbReference type="Google" id="ProtNLM"/>
    </source>
</evidence>
<feature type="transmembrane region" description="Helical" evidence="7">
    <location>
        <begin position="6"/>
        <end position="26"/>
    </location>
</feature>
<evidence type="ECO:0000313" key="8">
    <source>
        <dbReference type="EMBL" id="POR00671.1"/>
    </source>
</evidence>
<evidence type="ECO:0000256" key="1">
    <source>
        <dbReference type="ARBA" id="ARBA00004651"/>
    </source>
</evidence>
<keyword evidence="5 7" id="KW-1133">Transmembrane helix</keyword>
<gene>
    <name evidence="8" type="ORF">AU468_09480</name>
</gene>
<dbReference type="Pfam" id="PF00420">
    <property type="entry name" value="Oxidored_q2"/>
    <property type="match status" value="1"/>
</dbReference>
<proteinExistence type="inferred from homology"/>
<organism evidence="8 9">
    <name type="scientific">Alkalispirochaeta sphaeroplastigenens</name>
    <dbReference type="NCBI Taxonomy" id="1187066"/>
    <lineage>
        <taxon>Bacteria</taxon>
        <taxon>Pseudomonadati</taxon>
        <taxon>Spirochaetota</taxon>
        <taxon>Spirochaetia</taxon>
        <taxon>Spirochaetales</taxon>
        <taxon>Spirochaetaceae</taxon>
        <taxon>Alkalispirochaeta</taxon>
    </lineage>
</organism>
<dbReference type="RefSeq" id="WP_103680514.1">
    <property type="nucleotide sequence ID" value="NZ_LPWH01000072.1"/>
</dbReference>
<comment type="subcellular location">
    <subcellularLocation>
        <location evidence="1">Cell membrane</location>
        <topology evidence="1">Multi-pass membrane protein</topology>
    </subcellularLocation>
</comment>
<dbReference type="PANTHER" id="PTHR34583">
    <property type="entry name" value="ANTIPORTER SUBUNIT MNHC2-RELATED"/>
    <property type="match status" value="1"/>
</dbReference>
<evidence type="ECO:0000256" key="3">
    <source>
        <dbReference type="ARBA" id="ARBA00022475"/>
    </source>
</evidence>
<dbReference type="InterPro" id="IPR039428">
    <property type="entry name" value="NUOK/Mnh_C1-like"/>
</dbReference>
<feature type="transmembrane region" description="Helical" evidence="7">
    <location>
        <begin position="33"/>
        <end position="51"/>
    </location>
</feature>
<sequence>MVLADALPWYLVGMIFLVGLGGLLLNRRAVSKVIALNILNNALVLIFILQGKRAGRDAPILFGGQEVPVDPLVQALMLTAIVVGVCVTALLLVLIQCIFDVTGTTDLPEIERFFRRKERDRGR</sequence>
<dbReference type="PANTHER" id="PTHR34583:SF2">
    <property type="entry name" value="ANTIPORTER SUBUNIT MNHC2-RELATED"/>
    <property type="match status" value="1"/>
</dbReference>
<dbReference type="GO" id="GO:0005886">
    <property type="term" value="C:plasma membrane"/>
    <property type="evidence" value="ECO:0007669"/>
    <property type="project" value="UniProtKB-SubCell"/>
</dbReference>
<comment type="similarity">
    <text evidence="2">Belongs to the CPA3 antiporters (TC 2.A.63) subunit C family.</text>
</comment>
<evidence type="ECO:0000256" key="6">
    <source>
        <dbReference type="ARBA" id="ARBA00023136"/>
    </source>
</evidence>
<reference evidence="9" key="1">
    <citation type="submission" date="2015-12" db="EMBL/GenBank/DDBJ databases">
        <authorList>
            <person name="Lodha T.D."/>
            <person name="Chintalapati S."/>
            <person name="Chintalapati V.R."/>
            <person name="Sravanthi T."/>
        </authorList>
    </citation>
    <scope>NUCLEOTIDE SEQUENCE [LARGE SCALE GENOMIC DNA]</scope>
    <source>
        <strain evidence="9">JC133</strain>
    </source>
</reference>
<evidence type="ECO:0000256" key="5">
    <source>
        <dbReference type="ARBA" id="ARBA00022989"/>
    </source>
</evidence>
<dbReference type="InterPro" id="IPR050601">
    <property type="entry name" value="CPA3_antiporter_subunitC"/>
</dbReference>
<dbReference type="OrthoDB" id="9799219at2"/>
<comment type="caution">
    <text evidence="8">The sequence shown here is derived from an EMBL/GenBank/DDBJ whole genome shotgun (WGS) entry which is preliminary data.</text>
</comment>